<evidence type="ECO:0000313" key="6">
    <source>
        <dbReference type="Proteomes" id="UP001201262"/>
    </source>
</evidence>
<dbReference type="InterPro" id="IPR011042">
    <property type="entry name" value="6-blade_b-propeller_TolB-like"/>
</dbReference>
<dbReference type="SUPFAM" id="SSF82171">
    <property type="entry name" value="DPP6 N-terminal domain-like"/>
    <property type="match status" value="1"/>
</dbReference>
<evidence type="ECO:0000259" key="4">
    <source>
        <dbReference type="Pfam" id="PF00326"/>
    </source>
</evidence>
<dbReference type="Pfam" id="PF00326">
    <property type="entry name" value="Peptidase_S9"/>
    <property type="match status" value="1"/>
</dbReference>
<comment type="similarity">
    <text evidence="1">Belongs to the peptidase S9C family.</text>
</comment>
<gene>
    <name evidence="5" type="ORF">BGW36DRAFT_417806</name>
</gene>
<comment type="caution">
    <text evidence="5">The sequence shown here is derived from an EMBL/GenBank/DDBJ whole genome shotgun (WGS) entry which is preliminary data.</text>
</comment>
<name>A0AAD4KLY6_9EURO</name>
<sequence length="611" mass="67088">MSFAQELLDLEFPTGLRLSPGAESVVYSAKAKWRTADQGSSIWIGNTETAKSAHGEFIAFLSDRGNRGDSCALYTCRPDGQGEPKALTPPTNKKTISKFEFSPDGKQIAFLAAAEKEVNDVVDVWDQDWDYANLRLLDVESDESHVVDFSWSEDGSQIAFVTHRSPHIESEVLHGATIYTIEIAGTGADAREVCHIPRELSDLIFVGENLYFIAFSTLADGDSSRSVYAVNLLSKDKTVAKVAHGDDDCAAGLRKVGGDILVHVEHGMEDQLRLLNSTVLYSATKCILSFDAKPDKAGRTRLVFAQGSVSRPPEVFSASPGGDSVQVSNHGKAWTRDCGTCTFIECQTLDGTEKLEGMFLTAAKVTAKALPTVVLIHGGPYYRVTDSFNFLDQFFMPRLLHEGFAILVPNYRGSSGRGERFANYARGGMGIYDEPDIVAMTQYAITQNLADPSRLIVAGKSQGGFLSYLMSVRNGTHGLGWRFQAAIACAGVTDWDTMTMTSDIGYKEASMAGGAPWNIHKSDIRTRTGSAIWEFRDAARDGRIPPMLLLHGTDDVRVPVSQAEGFRRALDEVGLPFEFAAYRGEGHFFQKRKSVEDLMERIVRFVTKYLL</sequence>
<reference evidence="5" key="1">
    <citation type="submission" date="2021-12" db="EMBL/GenBank/DDBJ databases">
        <title>Convergent genome expansion in fungi linked to evolution of root-endophyte symbiosis.</title>
        <authorList>
            <consortium name="DOE Joint Genome Institute"/>
            <person name="Ke Y.-H."/>
            <person name="Bonito G."/>
            <person name="Liao H.-L."/>
            <person name="Looney B."/>
            <person name="Rojas-Flechas A."/>
            <person name="Nash J."/>
            <person name="Hameed K."/>
            <person name="Schadt C."/>
            <person name="Martin F."/>
            <person name="Crous P.W."/>
            <person name="Miettinen O."/>
            <person name="Magnuson J.K."/>
            <person name="Labbe J."/>
            <person name="Jacobson D."/>
            <person name="Doktycz M.J."/>
            <person name="Veneault-Fourrey C."/>
            <person name="Kuo A."/>
            <person name="Mondo S."/>
            <person name="Calhoun S."/>
            <person name="Riley R."/>
            <person name="Ohm R."/>
            <person name="LaButti K."/>
            <person name="Andreopoulos B."/>
            <person name="Pangilinan J."/>
            <person name="Nolan M."/>
            <person name="Tritt A."/>
            <person name="Clum A."/>
            <person name="Lipzen A."/>
            <person name="Daum C."/>
            <person name="Barry K."/>
            <person name="Grigoriev I.V."/>
            <person name="Vilgalys R."/>
        </authorList>
    </citation>
    <scope>NUCLEOTIDE SEQUENCE</scope>
    <source>
        <strain evidence="5">PMI_201</strain>
    </source>
</reference>
<evidence type="ECO:0000256" key="2">
    <source>
        <dbReference type="ARBA" id="ARBA00022801"/>
    </source>
</evidence>
<dbReference type="Gene3D" id="2.120.10.30">
    <property type="entry name" value="TolB, C-terminal domain"/>
    <property type="match status" value="1"/>
</dbReference>
<dbReference type="GO" id="GO:0004252">
    <property type="term" value="F:serine-type endopeptidase activity"/>
    <property type="evidence" value="ECO:0007669"/>
    <property type="project" value="TreeGrafter"/>
</dbReference>
<keyword evidence="2" id="KW-0378">Hydrolase</keyword>
<dbReference type="InterPro" id="IPR001375">
    <property type="entry name" value="Peptidase_S9_cat"/>
</dbReference>
<dbReference type="GeneID" id="70249683"/>
<protein>
    <recommendedName>
        <fullName evidence="3">Dipeptidyl-peptidase V</fullName>
    </recommendedName>
</protein>
<dbReference type="SUPFAM" id="SSF53474">
    <property type="entry name" value="alpha/beta-Hydrolases"/>
    <property type="match status" value="1"/>
</dbReference>
<dbReference type="GO" id="GO:0006508">
    <property type="term" value="P:proteolysis"/>
    <property type="evidence" value="ECO:0007669"/>
    <property type="project" value="InterPro"/>
</dbReference>
<dbReference type="RefSeq" id="XP_046070003.1">
    <property type="nucleotide sequence ID" value="XM_046219396.1"/>
</dbReference>
<organism evidence="5 6">
    <name type="scientific">Talaromyces proteolyticus</name>
    <dbReference type="NCBI Taxonomy" id="1131652"/>
    <lineage>
        <taxon>Eukaryota</taxon>
        <taxon>Fungi</taxon>
        <taxon>Dikarya</taxon>
        <taxon>Ascomycota</taxon>
        <taxon>Pezizomycotina</taxon>
        <taxon>Eurotiomycetes</taxon>
        <taxon>Eurotiomycetidae</taxon>
        <taxon>Eurotiales</taxon>
        <taxon>Trichocomaceae</taxon>
        <taxon>Talaromyces</taxon>
        <taxon>Talaromyces sect. Bacilispori</taxon>
    </lineage>
</organism>
<proteinExistence type="inferred from homology"/>
<dbReference type="EMBL" id="JAJTJA010000008">
    <property type="protein sequence ID" value="KAH8694861.1"/>
    <property type="molecule type" value="Genomic_DNA"/>
</dbReference>
<dbReference type="PANTHER" id="PTHR42776:SF27">
    <property type="entry name" value="DIPEPTIDYL PEPTIDASE FAMILY MEMBER 6"/>
    <property type="match status" value="1"/>
</dbReference>
<dbReference type="Gene3D" id="3.40.50.1820">
    <property type="entry name" value="alpha/beta hydrolase"/>
    <property type="match status" value="1"/>
</dbReference>
<dbReference type="InterPro" id="IPR029058">
    <property type="entry name" value="AB_hydrolase_fold"/>
</dbReference>
<dbReference type="AlphaFoldDB" id="A0AAD4KLY6"/>
<feature type="domain" description="Peptidase S9 prolyl oligopeptidase catalytic" evidence="4">
    <location>
        <begin position="399"/>
        <end position="610"/>
    </location>
</feature>
<evidence type="ECO:0000256" key="1">
    <source>
        <dbReference type="ARBA" id="ARBA00010040"/>
    </source>
</evidence>
<evidence type="ECO:0000313" key="5">
    <source>
        <dbReference type="EMBL" id="KAH8694861.1"/>
    </source>
</evidence>
<dbReference type="PANTHER" id="PTHR42776">
    <property type="entry name" value="SERINE PEPTIDASE S9 FAMILY MEMBER"/>
    <property type="match status" value="1"/>
</dbReference>
<keyword evidence="6" id="KW-1185">Reference proteome</keyword>
<dbReference type="Proteomes" id="UP001201262">
    <property type="component" value="Unassembled WGS sequence"/>
</dbReference>
<accession>A0AAD4KLY6</accession>
<evidence type="ECO:0000256" key="3">
    <source>
        <dbReference type="ARBA" id="ARBA00032829"/>
    </source>
</evidence>